<protein>
    <submittedName>
        <fullName evidence="1">Uncharacterized protein</fullName>
    </submittedName>
</protein>
<evidence type="ECO:0000313" key="2">
    <source>
        <dbReference type="Proteomes" id="UP000663760"/>
    </source>
</evidence>
<organism evidence="1 2">
    <name type="scientific">Spirodela intermedia</name>
    <name type="common">Intermediate duckweed</name>
    <dbReference type="NCBI Taxonomy" id="51605"/>
    <lineage>
        <taxon>Eukaryota</taxon>
        <taxon>Viridiplantae</taxon>
        <taxon>Streptophyta</taxon>
        <taxon>Embryophyta</taxon>
        <taxon>Tracheophyta</taxon>
        <taxon>Spermatophyta</taxon>
        <taxon>Magnoliopsida</taxon>
        <taxon>Liliopsida</taxon>
        <taxon>Araceae</taxon>
        <taxon>Lemnoideae</taxon>
        <taxon>Spirodela</taxon>
    </lineage>
</organism>
<gene>
    <name evidence="1" type="ORF">SI8410_07010588</name>
</gene>
<name>A0A7I8KS57_SPIIN</name>
<dbReference type="Proteomes" id="UP000663760">
    <property type="component" value="Chromosome 7"/>
</dbReference>
<keyword evidence="2" id="KW-1185">Reference proteome</keyword>
<sequence>MGQRINISTAVPYADCTSNSPLPTH</sequence>
<accession>A0A7I8KS57</accession>
<reference evidence="1" key="1">
    <citation type="submission" date="2020-02" db="EMBL/GenBank/DDBJ databases">
        <authorList>
            <person name="Scholz U."/>
            <person name="Mascher M."/>
            <person name="Fiebig A."/>
        </authorList>
    </citation>
    <scope>NUCLEOTIDE SEQUENCE</scope>
</reference>
<proteinExistence type="predicted"/>
<evidence type="ECO:0000313" key="1">
    <source>
        <dbReference type="EMBL" id="CAA7399918.1"/>
    </source>
</evidence>
<dbReference type="EMBL" id="LR746270">
    <property type="protein sequence ID" value="CAA7399918.1"/>
    <property type="molecule type" value="Genomic_DNA"/>
</dbReference>
<dbReference type="AlphaFoldDB" id="A0A7I8KS57"/>